<feature type="zinc finger region" description="C3H1-type" evidence="9">
    <location>
        <begin position="17"/>
        <end position="44"/>
    </location>
</feature>
<evidence type="ECO:0000256" key="5">
    <source>
        <dbReference type="ARBA" id="ARBA00022737"/>
    </source>
</evidence>
<feature type="domain" description="C3H1-type" evidence="12">
    <location>
        <begin position="17"/>
        <end position="44"/>
    </location>
</feature>
<dbReference type="PROSITE" id="PS50089">
    <property type="entry name" value="ZF_RING_2"/>
    <property type="match status" value="1"/>
</dbReference>
<evidence type="ECO:0000256" key="7">
    <source>
        <dbReference type="ARBA" id="ARBA00022786"/>
    </source>
</evidence>
<protein>
    <recommendedName>
        <fullName evidence="2">RING-type E3 ubiquitin transferase</fullName>
        <ecNumber evidence="2">2.3.2.27</ecNumber>
    </recommendedName>
</protein>
<dbReference type="InterPro" id="IPR013083">
    <property type="entry name" value="Znf_RING/FYVE/PHD"/>
</dbReference>
<dbReference type="Pfam" id="PF00642">
    <property type="entry name" value="zf-CCCH"/>
    <property type="match status" value="1"/>
</dbReference>
<accession>A0A0K8TPU0</accession>
<keyword evidence="5" id="KW-0677">Repeat</keyword>
<dbReference type="SMART" id="SM00184">
    <property type="entry name" value="RING"/>
    <property type="match status" value="1"/>
</dbReference>
<name>A0A0K8TPU0_TABBR</name>
<dbReference type="EMBL" id="GDAI01001181">
    <property type="protein sequence ID" value="JAI16422.1"/>
    <property type="molecule type" value="mRNA"/>
</dbReference>
<organism evidence="13">
    <name type="scientific">Tabanus bromius</name>
    <name type="common">Band-eyed brown horse fly</name>
    <dbReference type="NCBI Taxonomy" id="304241"/>
    <lineage>
        <taxon>Eukaryota</taxon>
        <taxon>Metazoa</taxon>
        <taxon>Ecdysozoa</taxon>
        <taxon>Arthropoda</taxon>
        <taxon>Hexapoda</taxon>
        <taxon>Insecta</taxon>
        <taxon>Pterygota</taxon>
        <taxon>Neoptera</taxon>
        <taxon>Endopterygota</taxon>
        <taxon>Diptera</taxon>
        <taxon>Brachycera</taxon>
        <taxon>Tabanomorpha</taxon>
        <taxon>Tabanoidea</taxon>
        <taxon>Tabanidae</taxon>
        <taxon>Tabanus</taxon>
    </lineage>
</organism>
<dbReference type="AlphaFoldDB" id="A0A0K8TPU0"/>
<keyword evidence="6 9" id="KW-0863">Zinc-finger</keyword>
<evidence type="ECO:0000256" key="4">
    <source>
        <dbReference type="ARBA" id="ARBA00022723"/>
    </source>
</evidence>
<dbReference type="InterPro" id="IPR045072">
    <property type="entry name" value="MKRN-like"/>
</dbReference>
<dbReference type="GO" id="GO:0061630">
    <property type="term" value="F:ubiquitin protein ligase activity"/>
    <property type="evidence" value="ECO:0007669"/>
    <property type="project" value="UniProtKB-EC"/>
</dbReference>
<dbReference type="GO" id="GO:0000209">
    <property type="term" value="P:protein polyubiquitination"/>
    <property type="evidence" value="ECO:0007669"/>
    <property type="project" value="InterPro"/>
</dbReference>
<dbReference type="PROSITE" id="PS50103">
    <property type="entry name" value="ZF_C3H1"/>
    <property type="match status" value="2"/>
</dbReference>
<dbReference type="PANTHER" id="PTHR11224:SF10">
    <property type="entry name" value="IP09428P-RELATED"/>
    <property type="match status" value="1"/>
</dbReference>
<dbReference type="EC" id="2.3.2.27" evidence="2"/>
<dbReference type="SUPFAM" id="SSF90229">
    <property type="entry name" value="CCCH zinc finger"/>
    <property type="match status" value="1"/>
</dbReference>
<dbReference type="Pfam" id="PF13639">
    <property type="entry name" value="zf-RING_2"/>
    <property type="match status" value="1"/>
</dbReference>
<dbReference type="InterPro" id="IPR036855">
    <property type="entry name" value="Znf_CCCH_sf"/>
</dbReference>
<dbReference type="Gene3D" id="3.30.40.10">
    <property type="entry name" value="Zinc/RING finger domain, C3HC4 (zinc finger)"/>
    <property type="match status" value="1"/>
</dbReference>
<evidence type="ECO:0000259" key="12">
    <source>
        <dbReference type="PROSITE" id="PS50103"/>
    </source>
</evidence>
<comment type="catalytic activity">
    <reaction evidence="1">
        <text>S-ubiquitinyl-[E2 ubiquitin-conjugating enzyme]-L-cysteine + [acceptor protein]-L-lysine = [E2 ubiquitin-conjugating enzyme]-L-cysteine + N(6)-ubiquitinyl-[acceptor protein]-L-lysine.</text>
        <dbReference type="EC" id="2.3.2.27"/>
    </reaction>
</comment>
<dbReference type="SMART" id="SM00356">
    <property type="entry name" value="ZnF_C3H1"/>
    <property type="match status" value="3"/>
</dbReference>
<dbReference type="InterPro" id="IPR017907">
    <property type="entry name" value="Znf_RING_CS"/>
</dbReference>
<dbReference type="PANTHER" id="PTHR11224">
    <property type="entry name" value="MAKORIN-RELATED"/>
    <property type="match status" value="1"/>
</dbReference>
<keyword evidence="4 9" id="KW-0479">Metal-binding</keyword>
<evidence type="ECO:0000256" key="6">
    <source>
        <dbReference type="ARBA" id="ARBA00022771"/>
    </source>
</evidence>
<evidence type="ECO:0000256" key="1">
    <source>
        <dbReference type="ARBA" id="ARBA00000900"/>
    </source>
</evidence>
<feature type="non-terminal residue" evidence="13">
    <location>
        <position position="1"/>
    </location>
</feature>
<dbReference type="Gene3D" id="2.30.30.1190">
    <property type="match status" value="1"/>
</dbReference>
<keyword evidence="13" id="KW-0436">Ligase</keyword>
<evidence type="ECO:0000259" key="11">
    <source>
        <dbReference type="PROSITE" id="PS50089"/>
    </source>
</evidence>
<feature type="zinc finger region" description="C3H1-type" evidence="9">
    <location>
        <begin position="285"/>
        <end position="314"/>
    </location>
</feature>
<dbReference type="FunFam" id="3.30.40.10:FF:000117">
    <property type="entry name" value="Probable E3 ubiquitin-protein ligase makorin-1"/>
    <property type="match status" value="1"/>
</dbReference>
<proteinExistence type="evidence at transcript level"/>
<feature type="domain" description="RING-type" evidence="11">
    <location>
        <begin position="203"/>
        <end position="256"/>
    </location>
</feature>
<dbReference type="GO" id="GO:0008270">
    <property type="term" value="F:zinc ion binding"/>
    <property type="evidence" value="ECO:0007669"/>
    <property type="project" value="UniProtKB-KW"/>
</dbReference>
<evidence type="ECO:0000256" key="10">
    <source>
        <dbReference type="SAM" id="MobiDB-lite"/>
    </source>
</evidence>
<dbReference type="SUPFAM" id="SSF57850">
    <property type="entry name" value="RING/U-box"/>
    <property type="match status" value="1"/>
</dbReference>
<evidence type="ECO:0000256" key="2">
    <source>
        <dbReference type="ARBA" id="ARBA00012483"/>
    </source>
</evidence>
<keyword evidence="7" id="KW-0833">Ubl conjugation pathway</keyword>
<keyword evidence="8 9" id="KW-0862">Zinc</keyword>
<evidence type="ECO:0000256" key="9">
    <source>
        <dbReference type="PROSITE-ProRule" id="PRU00723"/>
    </source>
</evidence>
<evidence type="ECO:0000256" key="3">
    <source>
        <dbReference type="ARBA" id="ARBA00022679"/>
    </source>
</evidence>
<sequence>SNMSTNSRPFVNLNPGRNNNVVCKYFLRGTCRFDELCSFAHIEPNENRRNEDSGNESSPSFAGATPPKNKASVPSNWVMAPIFVPKYQEQKHVRSSETETVDDYSTNVVEETKSYAEVLGGNAADNSNGACGGPSILCPYEFGCPYRDTCTFEHGEMCELCLRICLHPKDKEQRKKHISECIQQHERNMELSFAIARSKDKTCGICFDKIVEKAGHEQRFGILPNCNHVFCLRCIRKWRLAKNFDSKIIRACPECRTPSDFVCPSAFWVETKEEKDKLICDYKSALGKKDCKYFNMGKGKCPFGNRCFYKHALPSGIRVDVGLPQRQVRKIHRAEDEIDLFDIYLVDYLNQRSYIHSISNLSDNDDPDWTDDGF</sequence>
<dbReference type="GO" id="GO:0016874">
    <property type="term" value="F:ligase activity"/>
    <property type="evidence" value="ECO:0007669"/>
    <property type="project" value="UniProtKB-KW"/>
</dbReference>
<evidence type="ECO:0000256" key="8">
    <source>
        <dbReference type="ARBA" id="ARBA00022833"/>
    </source>
</evidence>
<feature type="region of interest" description="Disordered" evidence="10">
    <location>
        <begin position="45"/>
        <end position="73"/>
    </location>
</feature>
<feature type="domain" description="C3H1-type" evidence="12">
    <location>
        <begin position="285"/>
        <end position="314"/>
    </location>
</feature>
<evidence type="ECO:0000313" key="13">
    <source>
        <dbReference type="EMBL" id="JAI16422.1"/>
    </source>
</evidence>
<dbReference type="InterPro" id="IPR000571">
    <property type="entry name" value="Znf_CCCH"/>
</dbReference>
<keyword evidence="3" id="KW-0808">Transferase</keyword>
<dbReference type="InterPro" id="IPR001841">
    <property type="entry name" value="Znf_RING"/>
</dbReference>
<dbReference type="PROSITE" id="PS00518">
    <property type="entry name" value="ZF_RING_1"/>
    <property type="match status" value="1"/>
</dbReference>
<reference evidence="13" key="1">
    <citation type="journal article" date="2015" name="Insect Biochem. Mol. Biol.">
        <title>An insight into the sialome of the horse fly, Tabanus bromius.</title>
        <authorList>
            <person name="Ribeiro J.M."/>
            <person name="Kazimirova M."/>
            <person name="Takac P."/>
            <person name="Andersen J.F."/>
            <person name="Francischetti I.M."/>
        </authorList>
    </citation>
    <scope>NUCLEOTIDE SEQUENCE</scope>
</reference>